<dbReference type="GO" id="GO:0006281">
    <property type="term" value="P:DNA repair"/>
    <property type="evidence" value="ECO:0007669"/>
    <property type="project" value="UniProtKB-KW"/>
</dbReference>
<comment type="caution">
    <text evidence="10">The sequence shown here is derived from an EMBL/GenBank/DDBJ whole genome shotgun (WGS) entry which is preliminary data.</text>
</comment>
<dbReference type="CDD" id="cd00009">
    <property type="entry name" value="AAA"/>
    <property type="match status" value="1"/>
</dbReference>
<dbReference type="HAMAP" id="MF_00016">
    <property type="entry name" value="DNA_HJ_migration_RuvB"/>
    <property type="match status" value="1"/>
</dbReference>
<dbReference type="Gene3D" id="1.10.8.60">
    <property type="match status" value="1"/>
</dbReference>
<dbReference type="InterPro" id="IPR008824">
    <property type="entry name" value="RuvB-like_N"/>
</dbReference>
<evidence type="ECO:0000313" key="10">
    <source>
        <dbReference type="EMBL" id="CAI8006387.1"/>
    </source>
</evidence>
<dbReference type="InterPro" id="IPR004605">
    <property type="entry name" value="DNA_helicase_Holl-junc_RuvB"/>
</dbReference>
<keyword evidence="8" id="KW-0234">DNA repair</keyword>
<keyword evidence="1" id="KW-0963">Cytoplasm</keyword>
<name>A0AA35WAR3_GEOBA</name>
<feature type="domain" description="AAA+ ATPase" evidence="9">
    <location>
        <begin position="57"/>
        <end position="187"/>
    </location>
</feature>
<dbReference type="InterPro" id="IPR027417">
    <property type="entry name" value="P-loop_NTPase"/>
</dbReference>
<dbReference type="Gene3D" id="3.40.50.300">
    <property type="entry name" value="P-loop containing nucleotide triphosphate hydrolases"/>
    <property type="match status" value="1"/>
</dbReference>
<evidence type="ECO:0000256" key="5">
    <source>
        <dbReference type="ARBA" id="ARBA00022840"/>
    </source>
</evidence>
<dbReference type="NCBIfam" id="TIGR00635">
    <property type="entry name" value="ruvB"/>
    <property type="match status" value="1"/>
</dbReference>
<dbReference type="PANTHER" id="PTHR42848">
    <property type="match status" value="1"/>
</dbReference>
<proteinExistence type="inferred from homology"/>
<evidence type="ECO:0000256" key="7">
    <source>
        <dbReference type="ARBA" id="ARBA00023172"/>
    </source>
</evidence>
<dbReference type="AlphaFoldDB" id="A0AA35WAR3"/>
<keyword evidence="3" id="KW-0227">DNA damage</keyword>
<dbReference type="InterPro" id="IPR003593">
    <property type="entry name" value="AAA+_ATPase"/>
</dbReference>
<evidence type="ECO:0000256" key="6">
    <source>
        <dbReference type="ARBA" id="ARBA00023125"/>
    </source>
</evidence>
<gene>
    <name evidence="10" type="ORF">GBAR_LOCUS4682</name>
</gene>
<dbReference type="GO" id="GO:0005524">
    <property type="term" value="F:ATP binding"/>
    <property type="evidence" value="ECO:0007669"/>
    <property type="project" value="UniProtKB-KW"/>
</dbReference>
<dbReference type="Pfam" id="PF05491">
    <property type="entry name" value="WHD_RuvB"/>
    <property type="match status" value="1"/>
</dbReference>
<dbReference type="Proteomes" id="UP001174909">
    <property type="component" value="Unassembled WGS sequence"/>
</dbReference>
<protein>
    <submittedName>
        <fullName evidence="10">Holliday junction ATP-dependent DNA helicase RuvB</fullName>
    </submittedName>
</protein>
<dbReference type="SUPFAM" id="SSF52540">
    <property type="entry name" value="P-loop containing nucleoside triphosphate hydrolases"/>
    <property type="match status" value="1"/>
</dbReference>
<keyword evidence="10" id="KW-0347">Helicase</keyword>
<keyword evidence="4" id="KW-0378">Hydrolase</keyword>
<dbReference type="GO" id="GO:0009378">
    <property type="term" value="F:four-way junction helicase activity"/>
    <property type="evidence" value="ECO:0007669"/>
    <property type="project" value="InterPro"/>
</dbReference>
<evidence type="ECO:0000256" key="4">
    <source>
        <dbReference type="ARBA" id="ARBA00022801"/>
    </source>
</evidence>
<evidence type="ECO:0000256" key="1">
    <source>
        <dbReference type="ARBA" id="ARBA00022490"/>
    </source>
</evidence>
<keyword evidence="11" id="KW-1185">Reference proteome</keyword>
<evidence type="ECO:0000259" key="9">
    <source>
        <dbReference type="SMART" id="SM00382"/>
    </source>
</evidence>
<evidence type="ECO:0000256" key="8">
    <source>
        <dbReference type="ARBA" id="ARBA00023204"/>
    </source>
</evidence>
<evidence type="ECO:0000256" key="2">
    <source>
        <dbReference type="ARBA" id="ARBA00022741"/>
    </source>
</evidence>
<keyword evidence="5" id="KW-0067">ATP-binding</keyword>
<keyword evidence="7" id="KW-0233">DNA recombination</keyword>
<dbReference type="NCBIfam" id="NF000868">
    <property type="entry name" value="PRK00080.1"/>
    <property type="match status" value="1"/>
</dbReference>
<dbReference type="InterPro" id="IPR008823">
    <property type="entry name" value="RuvB_wg_C"/>
</dbReference>
<keyword evidence="2" id="KW-0547">Nucleotide-binding</keyword>
<organism evidence="10 11">
    <name type="scientific">Geodia barretti</name>
    <name type="common">Barrett's horny sponge</name>
    <dbReference type="NCBI Taxonomy" id="519541"/>
    <lineage>
        <taxon>Eukaryota</taxon>
        <taxon>Metazoa</taxon>
        <taxon>Porifera</taxon>
        <taxon>Demospongiae</taxon>
        <taxon>Heteroscleromorpha</taxon>
        <taxon>Tetractinellida</taxon>
        <taxon>Astrophorina</taxon>
        <taxon>Geodiidae</taxon>
        <taxon>Geodia</taxon>
    </lineage>
</organism>
<dbReference type="InterPro" id="IPR036390">
    <property type="entry name" value="WH_DNA-bd_sf"/>
</dbReference>
<reference evidence="10" key="1">
    <citation type="submission" date="2023-03" db="EMBL/GenBank/DDBJ databases">
        <authorList>
            <person name="Steffen K."/>
            <person name="Cardenas P."/>
        </authorList>
    </citation>
    <scope>NUCLEOTIDE SEQUENCE</scope>
</reference>
<evidence type="ECO:0000256" key="3">
    <source>
        <dbReference type="ARBA" id="ARBA00022763"/>
    </source>
</evidence>
<dbReference type="InterPro" id="IPR041445">
    <property type="entry name" value="AAA_lid_4"/>
</dbReference>
<sequence>MDNHEIPDFDRMQDLAAEDDGLGYSLRPKTLNEFIGQEKAKEQLRIHIEAAKKRGDALEHVLLVGPPGLGKTTLARIIANEIQTNYKQAIGPVMEKLDLASTLMNLDQGDILFIDEIHRMKGYVQELLYPAMEDYQLDLAIGQGPASDVVQMPLKQFTLIGATTREGLLTGPFRDRFGIRIHLDYYEAKDIQQAIRINSAKLNINIDEDAEYTLACRSRGTMRIANKLLANVRDYAQVEADGSLSLEVVKDALKFFDIDERGLNKQDYAYFQTLIEKFNGRAGLKALAVALSEDERTIAEVYEPYYIKEGFLMLTPGGRIATDAAHEYFNYPVASQTSLFYYGKTEK</sequence>
<dbReference type="GO" id="GO:0003677">
    <property type="term" value="F:DNA binding"/>
    <property type="evidence" value="ECO:0007669"/>
    <property type="project" value="UniProtKB-KW"/>
</dbReference>
<accession>A0AA35WAR3</accession>
<keyword evidence="6" id="KW-0238">DNA-binding</keyword>
<dbReference type="GO" id="GO:0016787">
    <property type="term" value="F:hydrolase activity"/>
    <property type="evidence" value="ECO:0007669"/>
    <property type="project" value="UniProtKB-KW"/>
</dbReference>
<dbReference type="PANTHER" id="PTHR42848:SF1">
    <property type="entry name" value="HOLLIDAY JUNCTION BRANCH MIGRATION COMPLEX SUBUNIT RUVB"/>
    <property type="match status" value="1"/>
</dbReference>
<dbReference type="InterPro" id="IPR036388">
    <property type="entry name" value="WH-like_DNA-bd_sf"/>
</dbReference>
<dbReference type="Gene3D" id="1.10.10.10">
    <property type="entry name" value="Winged helix-like DNA-binding domain superfamily/Winged helix DNA-binding domain"/>
    <property type="match status" value="1"/>
</dbReference>
<evidence type="ECO:0000313" key="11">
    <source>
        <dbReference type="Proteomes" id="UP001174909"/>
    </source>
</evidence>
<dbReference type="Pfam" id="PF05496">
    <property type="entry name" value="RuvB_N"/>
    <property type="match status" value="1"/>
</dbReference>
<dbReference type="GO" id="GO:0006310">
    <property type="term" value="P:DNA recombination"/>
    <property type="evidence" value="ECO:0007669"/>
    <property type="project" value="UniProtKB-KW"/>
</dbReference>
<dbReference type="SUPFAM" id="SSF46785">
    <property type="entry name" value="Winged helix' DNA-binding domain"/>
    <property type="match status" value="1"/>
</dbReference>
<dbReference type="EMBL" id="CASHTH010000683">
    <property type="protein sequence ID" value="CAI8006387.1"/>
    <property type="molecule type" value="Genomic_DNA"/>
</dbReference>
<dbReference type="SMART" id="SM00382">
    <property type="entry name" value="AAA"/>
    <property type="match status" value="1"/>
</dbReference>
<dbReference type="Pfam" id="PF17864">
    <property type="entry name" value="AAA_lid_4"/>
    <property type="match status" value="1"/>
</dbReference>